<dbReference type="EMBL" id="JMIR01000003">
    <property type="protein sequence ID" value="KEO84679.1"/>
    <property type="molecule type" value="Genomic_DNA"/>
</dbReference>
<name>A0A074LUT3_9BACL</name>
<comment type="caution">
    <text evidence="3">The sequence shown here is derived from an EMBL/GenBank/DDBJ whole genome shotgun (WGS) entry which is preliminary data.</text>
</comment>
<dbReference type="InterPro" id="IPR036013">
    <property type="entry name" value="Band_7/SPFH_dom_sf"/>
</dbReference>
<evidence type="ECO:0000259" key="2">
    <source>
        <dbReference type="SMART" id="SM00244"/>
    </source>
</evidence>
<dbReference type="CDD" id="cd03402">
    <property type="entry name" value="SPFH_like_u2"/>
    <property type="match status" value="1"/>
</dbReference>
<keyword evidence="1" id="KW-1133">Transmembrane helix</keyword>
<gene>
    <name evidence="3" type="ORF">EL26_03945</name>
</gene>
<dbReference type="eggNOG" id="COG0330">
    <property type="taxonomic scope" value="Bacteria"/>
</dbReference>
<proteinExistence type="predicted"/>
<feature type="transmembrane region" description="Helical" evidence="1">
    <location>
        <begin position="36"/>
        <end position="57"/>
    </location>
</feature>
<dbReference type="Gene3D" id="3.30.479.30">
    <property type="entry name" value="Band 7 domain"/>
    <property type="match status" value="1"/>
</dbReference>
<dbReference type="InterPro" id="IPR001107">
    <property type="entry name" value="Band_7"/>
</dbReference>
<evidence type="ECO:0000313" key="4">
    <source>
        <dbReference type="Proteomes" id="UP000027931"/>
    </source>
</evidence>
<dbReference type="AlphaFoldDB" id="A0A074LUT3"/>
<accession>A0A074LUT3</accession>
<feature type="transmembrane region" description="Helical" evidence="1">
    <location>
        <begin position="7"/>
        <end position="30"/>
    </location>
</feature>
<organism evidence="3 4">
    <name type="scientific">Tumebacillus flagellatus</name>
    <dbReference type="NCBI Taxonomy" id="1157490"/>
    <lineage>
        <taxon>Bacteria</taxon>
        <taxon>Bacillati</taxon>
        <taxon>Bacillota</taxon>
        <taxon>Bacilli</taxon>
        <taxon>Bacillales</taxon>
        <taxon>Alicyclobacillaceae</taxon>
        <taxon>Tumebacillus</taxon>
    </lineage>
</organism>
<sequence>MQERKAWALNGFVGVLLVLALFVLAIVSGVNGGVPGAIGAVILLLLGIFSMTGLQIVQPNQGYVVMFFGRYLGSLRQEGFWWTMPLTLRKKVSMRVRNFHTSQLKVNDVDGNPIEIAAVIVFNVVDSAKAMFDVDNYERFVEIQSEIALRHIASYYPYDTLDDRGGFTLRANPDEIAEQLQLDLQNRLSIAGVKVLEARLTHLAYSAEIAHAMLQRQQAAAILSARAKIVEGAVGMVQMAIEKLQREGVVELDEERKASMINNLMVAIVSERSAQPVVNAGSLY</sequence>
<dbReference type="PANTHER" id="PTHR43446">
    <property type="entry name" value="MEMBRANE PROTEIN-RELATED"/>
    <property type="match status" value="1"/>
</dbReference>
<protein>
    <submittedName>
        <fullName evidence="3">Membrane protein</fullName>
    </submittedName>
</protein>
<dbReference type="SUPFAM" id="SSF117892">
    <property type="entry name" value="Band 7/SPFH domain"/>
    <property type="match status" value="1"/>
</dbReference>
<dbReference type="OrthoDB" id="9813479at2"/>
<keyword evidence="4" id="KW-1185">Reference proteome</keyword>
<dbReference type="STRING" id="1157490.EL26_03945"/>
<dbReference type="RefSeq" id="WP_038084625.1">
    <property type="nucleotide sequence ID" value="NZ_JMIR01000003.1"/>
</dbReference>
<keyword evidence="1" id="KW-0472">Membrane</keyword>
<keyword evidence="1" id="KW-0812">Transmembrane</keyword>
<dbReference type="Pfam" id="PF01145">
    <property type="entry name" value="Band_7"/>
    <property type="match status" value="1"/>
</dbReference>
<dbReference type="PANTHER" id="PTHR43446:SF1">
    <property type="entry name" value="BAND 7 DOMAIN-CONTAINING PROTEIN"/>
    <property type="match status" value="1"/>
</dbReference>
<evidence type="ECO:0000256" key="1">
    <source>
        <dbReference type="SAM" id="Phobius"/>
    </source>
</evidence>
<dbReference type="SMART" id="SM00244">
    <property type="entry name" value="PHB"/>
    <property type="match status" value="1"/>
</dbReference>
<evidence type="ECO:0000313" key="3">
    <source>
        <dbReference type="EMBL" id="KEO84679.1"/>
    </source>
</evidence>
<reference evidence="3 4" key="1">
    <citation type="journal article" date="2013" name="Int. J. Syst. Evol. Microbiol.">
        <title>Tumebacillus flagellatus sp. nov., an alpha-amylase/pullulanase-producing bacterium isolated from cassava wastewater.</title>
        <authorList>
            <person name="Wang Q."/>
            <person name="Xie N."/>
            <person name="Qin Y."/>
            <person name="Shen N."/>
            <person name="Zhu J."/>
            <person name="Mi H."/>
            <person name="Huang R."/>
        </authorList>
    </citation>
    <scope>NUCLEOTIDE SEQUENCE [LARGE SCALE GENOMIC DNA]</scope>
    <source>
        <strain evidence="3 4">GST4</strain>
    </source>
</reference>
<dbReference type="Proteomes" id="UP000027931">
    <property type="component" value="Unassembled WGS sequence"/>
</dbReference>
<feature type="domain" description="Band 7" evidence="2">
    <location>
        <begin position="52"/>
        <end position="217"/>
    </location>
</feature>